<dbReference type="Pfam" id="PF00271">
    <property type="entry name" value="Helicase_C"/>
    <property type="match status" value="1"/>
</dbReference>
<evidence type="ECO:0000256" key="8">
    <source>
        <dbReference type="SAM" id="MobiDB-lite"/>
    </source>
</evidence>
<dbReference type="AlphaFoldDB" id="A0A6B2L107"/>
<accession>A0A6B2L107</accession>
<feature type="domain" description="Helicase C-terminal" evidence="10">
    <location>
        <begin position="227"/>
        <end position="370"/>
    </location>
</feature>
<dbReference type="Gene3D" id="3.40.50.300">
    <property type="entry name" value="P-loop containing nucleotide triphosphate hydrolases"/>
    <property type="match status" value="2"/>
</dbReference>
<dbReference type="InterPro" id="IPR011545">
    <property type="entry name" value="DEAD/DEAH_box_helicase_dom"/>
</dbReference>
<feature type="compositionally biased region" description="Gly residues" evidence="8">
    <location>
        <begin position="386"/>
        <end position="420"/>
    </location>
</feature>
<dbReference type="InterPro" id="IPR001650">
    <property type="entry name" value="Helicase_C-like"/>
</dbReference>
<evidence type="ECO:0000259" key="9">
    <source>
        <dbReference type="PROSITE" id="PS51192"/>
    </source>
</evidence>
<evidence type="ECO:0000256" key="4">
    <source>
        <dbReference type="ARBA" id="ARBA00022806"/>
    </source>
</evidence>
<dbReference type="PANTHER" id="PTHR47958">
    <property type="entry name" value="ATP-DEPENDENT RNA HELICASE DBP3"/>
    <property type="match status" value="1"/>
</dbReference>
<proteinExistence type="predicted"/>
<dbReference type="CDD" id="cd18787">
    <property type="entry name" value="SF2_C_DEAD"/>
    <property type="match status" value="1"/>
</dbReference>
<dbReference type="SMART" id="SM00490">
    <property type="entry name" value="HELICc"/>
    <property type="match status" value="1"/>
</dbReference>
<evidence type="ECO:0000259" key="10">
    <source>
        <dbReference type="PROSITE" id="PS51194"/>
    </source>
</evidence>
<dbReference type="GO" id="GO:0005524">
    <property type="term" value="F:ATP binding"/>
    <property type="evidence" value="ECO:0007669"/>
    <property type="project" value="UniProtKB-KW"/>
</dbReference>
<feature type="compositionally biased region" description="Basic and acidic residues" evidence="8">
    <location>
        <begin position="439"/>
        <end position="448"/>
    </location>
</feature>
<dbReference type="EMBL" id="GIBP01001724">
    <property type="protein sequence ID" value="NDV30693.1"/>
    <property type="molecule type" value="Transcribed_RNA"/>
</dbReference>
<dbReference type="CDD" id="cd17967">
    <property type="entry name" value="DEADc_DDX3_DDX4"/>
    <property type="match status" value="1"/>
</dbReference>
<feature type="domain" description="Helicase ATP-binding" evidence="9">
    <location>
        <begin position="17"/>
        <end position="200"/>
    </location>
</feature>
<name>A0A6B2L107_9EUKA</name>
<evidence type="ECO:0000313" key="11">
    <source>
        <dbReference type="EMBL" id="NDV30693.1"/>
    </source>
</evidence>
<dbReference type="GO" id="GO:0003724">
    <property type="term" value="F:RNA helicase activity"/>
    <property type="evidence" value="ECO:0007669"/>
    <property type="project" value="UniProtKB-EC"/>
</dbReference>
<keyword evidence="3" id="KW-0378">Hydrolase</keyword>
<evidence type="ECO:0000256" key="7">
    <source>
        <dbReference type="ARBA" id="ARBA00047984"/>
    </source>
</evidence>
<feature type="region of interest" description="Disordered" evidence="8">
    <location>
        <begin position="370"/>
        <end position="464"/>
    </location>
</feature>
<dbReference type="PROSITE" id="PS51194">
    <property type="entry name" value="HELICASE_CTER"/>
    <property type="match status" value="1"/>
</dbReference>
<dbReference type="SUPFAM" id="SSF52540">
    <property type="entry name" value="P-loop containing nucleoside triphosphate hydrolases"/>
    <property type="match status" value="1"/>
</dbReference>
<evidence type="ECO:0000256" key="3">
    <source>
        <dbReference type="ARBA" id="ARBA00022801"/>
    </source>
</evidence>
<feature type="compositionally biased region" description="Polar residues" evidence="8">
    <location>
        <begin position="421"/>
        <end position="430"/>
    </location>
</feature>
<protein>
    <recommendedName>
        <fullName evidence="1">RNA helicase</fullName>
        <ecNumber evidence="1">3.6.4.13</ecNumber>
    </recommendedName>
</protein>
<dbReference type="Pfam" id="PF00270">
    <property type="entry name" value="DEAD"/>
    <property type="match status" value="1"/>
</dbReference>
<keyword evidence="4" id="KW-0347">Helicase</keyword>
<dbReference type="InterPro" id="IPR027417">
    <property type="entry name" value="P-loop_NTPase"/>
</dbReference>
<reference evidence="11" key="1">
    <citation type="journal article" date="2020" name="J. Eukaryot. Microbiol.">
        <title>De novo Sequencing, Assembly and Annotation of the Transcriptome for the Free-Living Testate Amoeba Arcella intermedia.</title>
        <authorList>
            <person name="Ribeiro G.M."/>
            <person name="Porfirio-Sousa A.L."/>
            <person name="Maurer-Alcala X.X."/>
            <person name="Katz L.A."/>
            <person name="Lahr D.J.G."/>
        </authorList>
    </citation>
    <scope>NUCLEOTIDE SEQUENCE</scope>
</reference>
<evidence type="ECO:0000256" key="6">
    <source>
        <dbReference type="ARBA" id="ARBA00022884"/>
    </source>
</evidence>
<keyword evidence="5" id="KW-0067">ATP-binding</keyword>
<comment type="catalytic activity">
    <reaction evidence="7">
        <text>ATP + H2O = ADP + phosphate + H(+)</text>
        <dbReference type="Rhea" id="RHEA:13065"/>
        <dbReference type="ChEBI" id="CHEBI:15377"/>
        <dbReference type="ChEBI" id="CHEBI:15378"/>
        <dbReference type="ChEBI" id="CHEBI:30616"/>
        <dbReference type="ChEBI" id="CHEBI:43474"/>
        <dbReference type="ChEBI" id="CHEBI:456216"/>
        <dbReference type="EC" id="3.6.4.13"/>
    </reaction>
</comment>
<keyword evidence="2" id="KW-0547">Nucleotide-binding</keyword>
<dbReference type="InterPro" id="IPR044763">
    <property type="entry name" value="Ded1/Dbp1_DEADc"/>
</dbReference>
<dbReference type="PROSITE" id="PS51192">
    <property type="entry name" value="HELICASE_ATP_BIND_1"/>
    <property type="match status" value="1"/>
</dbReference>
<keyword evidence="6" id="KW-0694">RNA-binding</keyword>
<dbReference type="EC" id="3.6.4.13" evidence="1"/>
<dbReference type="GO" id="GO:0003723">
    <property type="term" value="F:RNA binding"/>
    <property type="evidence" value="ECO:0007669"/>
    <property type="project" value="UniProtKB-KW"/>
</dbReference>
<sequence length="464" mass="51864">MRLAHFENPTPIQKVSIPIALKGRDLMACAQTGSGKTAAFLFPMISMIIHDYFNLPPRNPSRKVSPECLILAPTRELAIQIHQQARKFTYRSHIKTVVVYGGADLRTQAYELDRGCNILVATPGRLLDMTDRGKLSLAQVKYLCIDEADRMLDMGFEPQIRKIVDELPGVEHRQTMMFSATFPREIQKLAEDFLKEYVFLRVGRVGSTTDYITQKVMYVEDMHKKDRLIDLLDSTDGLTLVFVETKRLADHLEEFLYNQNFSVISIHGDRSQKERESALEAFRSGQCRILVATDVAARGLDVRDVKHVVNYDLPHDINDYVHRIGRTGRCGTTGTATAFFNEKNKNLARDLVELMEESGQNVESFLHDYANPQPFQRNNRGKRGGGRGGGGGRWTRDGGGYGGGRGGGRPDYNSGFGGSRHGTQSFTVNGSHGGSGNFERSHHSEPAHAFHASNENEGGADSWW</sequence>
<evidence type="ECO:0000256" key="2">
    <source>
        <dbReference type="ARBA" id="ARBA00022741"/>
    </source>
</evidence>
<dbReference type="InterPro" id="IPR014001">
    <property type="entry name" value="Helicase_ATP-bd"/>
</dbReference>
<dbReference type="FunFam" id="3.40.50.300:FF:000008">
    <property type="entry name" value="ATP-dependent RNA helicase RhlB"/>
    <property type="match status" value="1"/>
</dbReference>
<evidence type="ECO:0000256" key="1">
    <source>
        <dbReference type="ARBA" id="ARBA00012552"/>
    </source>
</evidence>
<evidence type="ECO:0000256" key="5">
    <source>
        <dbReference type="ARBA" id="ARBA00022840"/>
    </source>
</evidence>
<organism evidence="11">
    <name type="scientific">Arcella intermedia</name>
    <dbReference type="NCBI Taxonomy" id="1963864"/>
    <lineage>
        <taxon>Eukaryota</taxon>
        <taxon>Amoebozoa</taxon>
        <taxon>Tubulinea</taxon>
        <taxon>Elardia</taxon>
        <taxon>Arcellinida</taxon>
        <taxon>Sphaerothecina</taxon>
        <taxon>Arcellidae</taxon>
        <taxon>Arcella</taxon>
    </lineage>
</organism>
<dbReference type="SMART" id="SM00487">
    <property type="entry name" value="DEXDc"/>
    <property type="match status" value="1"/>
</dbReference>
<dbReference type="GO" id="GO:0016787">
    <property type="term" value="F:hydrolase activity"/>
    <property type="evidence" value="ECO:0007669"/>
    <property type="project" value="UniProtKB-KW"/>
</dbReference>